<name>A0A371CML6_9APHY</name>
<dbReference type="STRING" id="139420.A0A371CML6"/>
<reference evidence="2 3" key="1">
    <citation type="journal article" date="2018" name="Biotechnol. Biofuels">
        <title>Integrative visual omics of the white-rot fungus Polyporus brumalis exposes the biotechnological potential of its oxidative enzymes for delignifying raw plant biomass.</title>
        <authorList>
            <person name="Miyauchi S."/>
            <person name="Rancon A."/>
            <person name="Drula E."/>
            <person name="Hage H."/>
            <person name="Chaduli D."/>
            <person name="Favel A."/>
            <person name="Grisel S."/>
            <person name="Henrissat B."/>
            <person name="Herpoel-Gimbert I."/>
            <person name="Ruiz-Duenas F.J."/>
            <person name="Chevret D."/>
            <person name="Hainaut M."/>
            <person name="Lin J."/>
            <person name="Wang M."/>
            <person name="Pangilinan J."/>
            <person name="Lipzen A."/>
            <person name="Lesage-Meessen L."/>
            <person name="Navarro D."/>
            <person name="Riley R."/>
            <person name="Grigoriev I.V."/>
            <person name="Zhou S."/>
            <person name="Raouche S."/>
            <person name="Rosso M.N."/>
        </authorList>
    </citation>
    <scope>NUCLEOTIDE SEQUENCE [LARGE SCALE GENOMIC DNA]</scope>
    <source>
        <strain evidence="2 3">BRFM 1820</strain>
    </source>
</reference>
<evidence type="ECO:0000256" key="1">
    <source>
        <dbReference type="SAM" id="MobiDB-lite"/>
    </source>
</evidence>
<keyword evidence="3" id="KW-1185">Reference proteome</keyword>
<sequence>MSLSTSNSNLYTVPKLAADGSNWITYKERIHVCMGSRGLMRHLLGTARRPPTPPVWPRPSPSTPTALDKLSDEEYLRKVEDAEAKVDEYDQREFATRQQIYSTISDSLLIKVKYLPDA</sequence>
<evidence type="ECO:0000313" key="2">
    <source>
        <dbReference type="EMBL" id="RDX41534.1"/>
    </source>
</evidence>
<evidence type="ECO:0000313" key="3">
    <source>
        <dbReference type="Proteomes" id="UP000256964"/>
    </source>
</evidence>
<dbReference type="EMBL" id="KZ857509">
    <property type="protein sequence ID" value="RDX41534.1"/>
    <property type="molecule type" value="Genomic_DNA"/>
</dbReference>
<feature type="non-terminal residue" evidence="2">
    <location>
        <position position="1"/>
    </location>
</feature>
<feature type="region of interest" description="Disordered" evidence="1">
    <location>
        <begin position="46"/>
        <end position="67"/>
    </location>
</feature>
<dbReference type="Proteomes" id="UP000256964">
    <property type="component" value="Unassembled WGS sequence"/>
</dbReference>
<proteinExistence type="predicted"/>
<gene>
    <name evidence="2" type="ORF">OH76DRAFT_1364460</name>
</gene>
<organism evidence="2 3">
    <name type="scientific">Lentinus brumalis</name>
    <dbReference type="NCBI Taxonomy" id="2498619"/>
    <lineage>
        <taxon>Eukaryota</taxon>
        <taxon>Fungi</taxon>
        <taxon>Dikarya</taxon>
        <taxon>Basidiomycota</taxon>
        <taxon>Agaricomycotina</taxon>
        <taxon>Agaricomycetes</taxon>
        <taxon>Polyporales</taxon>
        <taxon>Polyporaceae</taxon>
        <taxon>Lentinus</taxon>
    </lineage>
</organism>
<accession>A0A371CML6</accession>
<feature type="compositionally biased region" description="Pro residues" evidence="1">
    <location>
        <begin position="50"/>
        <end position="62"/>
    </location>
</feature>
<dbReference type="OrthoDB" id="2752444at2759"/>
<protein>
    <submittedName>
        <fullName evidence="2">Uncharacterized protein</fullName>
    </submittedName>
</protein>
<dbReference type="AlphaFoldDB" id="A0A371CML6"/>